<dbReference type="OrthoDB" id="5100627at2759"/>
<feature type="compositionally biased region" description="Basic and acidic residues" evidence="1">
    <location>
        <begin position="93"/>
        <end position="106"/>
    </location>
</feature>
<feature type="compositionally biased region" description="Basic and acidic residues" evidence="1">
    <location>
        <begin position="112"/>
        <end position="132"/>
    </location>
</feature>
<reference evidence="2" key="1">
    <citation type="journal article" date="2017" name="Mycologia">
        <title>Fusarium algeriense, sp. nov., a novel toxigenic crown rot pathogen of durum wheat from Algeria is nested in the Fusarium burgessii species complex.</title>
        <authorList>
            <person name="Laraba I."/>
            <person name="Keddad A."/>
            <person name="Boureghda H."/>
            <person name="Abdallah N."/>
            <person name="Vaughan M.M."/>
            <person name="Proctor R.H."/>
            <person name="Busman M."/>
            <person name="O'Donnell K."/>
        </authorList>
    </citation>
    <scope>NUCLEOTIDE SEQUENCE</scope>
    <source>
        <strain evidence="2">NRRL 25174</strain>
    </source>
</reference>
<evidence type="ECO:0000313" key="2">
    <source>
        <dbReference type="EMBL" id="KAF4333071.1"/>
    </source>
</evidence>
<protein>
    <recommendedName>
        <fullName evidence="4">MADS-box domain-containing protein</fullName>
    </recommendedName>
</protein>
<dbReference type="Proteomes" id="UP000730481">
    <property type="component" value="Unassembled WGS sequence"/>
</dbReference>
<proteinExistence type="predicted"/>
<dbReference type="EMBL" id="PVQB02000911">
    <property type="protein sequence ID" value="KAF4333071.1"/>
    <property type="molecule type" value="Genomic_DNA"/>
</dbReference>
<organism evidence="2 3">
    <name type="scientific">Fusarium beomiforme</name>
    <dbReference type="NCBI Taxonomy" id="44412"/>
    <lineage>
        <taxon>Eukaryota</taxon>
        <taxon>Fungi</taxon>
        <taxon>Dikarya</taxon>
        <taxon>Ascomycota</taxon>
        <taxon>Pezizomycotina</taxon>
        <taxon>Sordariomycetes</taxon>
        <taxon>Hypocreomycetidae</taxon>
        <taxon>Hypocreales</taxon>
        <taxon>Nectriaceae</taxon>
        <taxon>Fusarium</taxon>
        <taxon>Fusarium burgessii species complex</taxon>
    </lineage>
</organism>
<keyword evidence="3" id="KW-1185">Reference proteome</keyword>
<reference evidence="2" key="2">
    <citation type="submission" date="2020-02" db="EMBL/GenBank/DDBJ databases">
        <title>Identification and distribution of gene clusters putatively required for synthesis of sphingolipid metabolism inhibitors in phylogenetically diverse species of the filamentous fungus Fusarium.</title>
        <authorList>
            <person name="Kim H.-S."/>
            <person name="Busman M."/>
            <person name="Brown D.W."/>
            <person name="Divon H."/>
            <person name="Uhlig S."/>
            <person name="Proctor R.H."/>
        </authorList>
    </citation>
    <scope>NUCLEOTIDE SEQUENCE</scope>
    <source>
        <strain evidence="2">NRRL 25174</strain>
    </source>
</reference>
<accession>A0A9P5DPA6</accession>
<feature type="compositionally biased region" description="Polar residues" evidence="1">
    <location>
        <begin position="66"/>
        <end position="82"/>
    </location>
</feature>
<evidence type="ECO:0008006" key="4">
    <source>
        <dbReference type="Google" id="ProtNLM"/>
    </source>
</evidence>
<sequence length="132" mass="15324">MTRPEAAQSSDSTCKVTKRKFSPAQLQRTLRHKRCKTLISKSDQLRKLGARVYTAVEVNGRYHVYSSESSDSWPPTEGSLSKNYPVPLRYWPHMKEFSQDQTNQEKEETENKEDKVEKEGKEATEAREQKET</sequence>
<comment type="caution">
    <text evidence="2">The sequence shown here is derived from an EMBL/GenBank/DDBJ whole genome shotgun (WGS) entry which is preliminary data.</text>
</comment>
<name>A0A9P5DPA6_9HYPO</name>
<evidence type="ECO:0000313" key="3">
    <source>
        <dbReference type="Proteomes" id="UP000730481"/>
    </source>
</evidence>
<feature type="region of interest" description="Disordered" evidence="1">
    <location>
        <begin position="65"/>
        <end position="132"/>
    </location>
</feature>
<gene>
    <name evidence="2" type="ORF">FBEOM_13127</name>
</gene>
<evidence type="ECO:0000256" key="1">
    <source>
        <dbReference type="SAM" id="MobiDB-lite"/>
    </source>
</evidence>
<dbReference type="AlphaFoldDB" id="A0A9P5DPA6"/>